<evidence type="ECO:0000259" key="6">
    <source>
        <dbReference type="PROSITE" id="PS50966"/>
    </source>
</evidence>
<name>A0AAD5JF93_ACENE</name>
<feature type="region of interest" description="Disordered" evidence="5">
    <location>
        <begin position="198"/>
        <end position="221"/>
    </location>
</feature>
<dbReference type="InterPro" id="IPR007527">
    <property type="entry name" value="Znf_SWIM"/>
</dbReference>
<evidence type="ECO:0000256" key="4">
    <source>
        <dbReference type="PROSITE-ProRule" id="PRU00325"/>
    </source>
</evidence>
<dbReference type="Pfam" id="PF04434">
    <property type="entry name" value="SWIM"/>
    <property type="match status" value="1"/>
</dbReference>
<evidence type="ECO:0000256" key="2">
    <source>
        <dbReference type="ARBA" id="ARBA00022771"/>
    </source>
</evidence>
<dbReference type="PROSITE" id="PS50966">
    <property type="entry name" value="ZF_SWIM"/>
    <property type="match status" value="1"/>
</dbReference>
<dbReference type="InterPro" id="IPR001878">
    <property type="entry name" value="Znf_CCHC"/>
</dbReference>
<dbReference type="PANTHER" id="PTHR31973:SF195">
    <property type="entry name" value="MUDR FAMILY TRANSPOSASE"/>
    <property type="match status" value="1"/>
</dbReference>
<dbReference type="Gene3D" id="4.10.60.10">
    <property type="entry name" value="Zinc finger, CCHC-type"/>
    <property type="match status" value="1"/>
</dbReference>
<organism evidence="7 8">
    <name type="scientific">Acer negundo</name>
    <name type="common">Box elder</name>
    <dbReference type="NCBI Taxonomy" id="4023"/>
    <lineage>
        <taxon>Eukaryota</taxon>
        <taxon>Viridiplantae</taxon>
        <taxon>Streptophyta</taxon>
        <taxon>Embryophyta</taxon>
        <taxon>Tracheophyta</taxon>
        <taxon>Spermatophyta</taxon>
        <taxon>Magnoliopsida</taxon>
        <taxon>eudicotyledons</taxon>
        <taxon>Gunneridae</taxon>
        <taxon>Pentapetalae</taxon>
        <taxon>rosids</taxon>
        <taxon>malvids</taxon>
        <taxon>Sapindales</taxon>
        <taxon>Sapindaceae</taxon>
        <taxon>Hippocastanoideae</taxon>
        <taxon>Acereae</taxon>
        <taxon>Acer</taxon>
    </lineage>
</organism>
<evidence type="ECO:0000313" key="8">
    <source>
        <dbReference type="Proteomes" id="UP001064489"/>
    </source>
</evidence>
<dbReference type="SMART" id="SM00343">
    <property type="entry name" value="ZnF_C2HC"/>
    <property type="match status" value="2"/>
</dbReference>
<accession>A0AAD5JF93</accession>
<reference evidence="7" key="1">
    <citation type="journal article" date="2022" name="Plant J.">
        <title>Strategies of tolerance reflected in two North American maple genomes.</title>
        <authorList>
            <person name="McEvoy S.L."/>
            <person name="Sezen U.U."/>
            <person name="Trouern-Trend A."/>
            <person name="McMahon S.M."/>
            <person name="Schaberg P.G."/>
            <person name="Yang J."/>
            <person name="Wegrzyn J.L."/>
            <person name="Swenson N.G."/>
        </authorList>
    </citation>
    <scope>NUCLEOTIDE SEQUENCE</scope>
    <source>
        <strain evidence="7">91603</strain>
    </source>
</reference>
<keyword evidence="8" id="KW-1185">Reference proteome</keyword>
<evidence type="ECO:0000256" key="1">
    <source>
        <dbReference type="ARBA" id="ARBA00022723"/>
    </source>
</evidence>
<dbReference type="InterPro" id="IPR006564">
    <property type="entry name" value="Znf_PMZ"/>
</dbReference>
<dbReference type="GO" id="GO:0003676">
    <property type="term" value="F:nucleic acid binding"/>
    <property type="evidence" value="ECO:0007669"/>
    <property type="project" value="InterPro"/>
</dbReference>
<protein>
    <recommendedName>
        <fullName evidence="6">SWIM-type domain-containing protein</fullName>
    </recommendedName>
</protein>
<dbReference type="GO" id="GO:0008270">
    <property type="term" value="F:zinc ion binding"/>
    <property type="evidence" value="ECO:0007669"/>
    <property type="project" value="UniProtKB-KW"/>
</dbReference>
<dbReference type="InterPro" id="IPR036875">
    <property type="entry name" value="Znf_CCHC_sf"/>
</dbReference>
<reference evidence="7" key="2">
    <citation type="submission" date="2023-02" db="EMBL/GenBank/DDBJ databases">
        <authorList>
            <person name="Swenson N.G."/>
            <person name="Wegrzyn J.L."/>
            <person name="Mcevoy S.L."/>
        </authorList>
    </citation>
    <scope>NUCLEOTIDE SEQUENCE</scope>
    <source>
        <strain evidence="7">91603</strain>
        <tissue evidence="7">Leaf</tissue>
    </source>
</reference>
<keyword evidence="3" id="KW-0862">Zinc</keyword>
<evidence type="ECO:0000256" key="5">
    <source>
        <dbReference type="SAM" id="MobiDB-lite"/>
    </source>
</evidence>
<sequence length="280" mass="32966">MKKRFHRKDVADIMDSVARTYSEFNYNRNMEELHRLHKGAFDYAIVTGPHKWSHVHCPQRRYRLITINVVECINSCLKFPRQLPMMTLAEFIRNMLQKWFHDRHAVAWSMRHQLTDTAHLMILKRVKKCNYMTVNTVDWNIFSVKLKGNQWIVNLHFKTCTCNKFQMDYFPCSHALAAARYMRCYMPSDIASQVVLNPKSKRQSGHPMEGRHASYSERTTTQSCRRCRKSGHNSRRCSNPQMVNEGPSISVLHEYRRKCGICHSIGHNKQTCPEKDSTVE</sequence>
<comment type="caution">
    <text evidence="7">The sequence shown here is derived from an EMBL/GenBank/DDBJ whole genome shotgun (WGS) entry which is preliminary data.</text>
</comment>
<dbReference type="Proteomes" id="UP001064489">
    <property type="component" value="Chromosome 1"/>
</dbReference>
<dbReference type="SUPFAM" id="SSF57756">
    <property type="entry name" value="Retrovirus zinc finger-like domains"/>
    <property type="match status" value="1"/>
</dbReference>
<keyword evidence="2 4" id="KW-0863">Zinc-finger</keyword>
<feature type="domain" description="SWIM-type" evidence="6">
    <location>
        <begin position="142"/>
        <end position="183"/>
    </location>
</feature>
<gene>
    <name evidence="7" type="ORF">LWI28_023073</name>
</gene>
<dbReference type="EMBL" id="JAJSOW010000003">
    <property type="protein sequence ID" value="KAI9196340.1"/>
    <property type="molecule type" value="Genomic_DNA"/>
</dbReference>
<evidence type="ECO:0000256" key="3">
    <source>
        <dbReference type="ARBA" id="ARBA00022833"/>
    </source>
</evidence>
<dbReference type="AlphaFoldDB" id="A0AAD5JF93"/>
<dbReference type="SMART" id="SM00575">
    <property type="entry name" value="ZnF_PMZ"/>
    <property type="match status" value="1"/>
</dbReference>
<dbReference type="PANTHER" id="PTHR31973">
    <property type="entry name" value="POLYPROTEIN, PUTATIVE-RELATED"/>
    <property type="match status" value="1"/>
</dbReference>
<proteinExistence type="predicted"/>
<evidence type="ECO:0000313" key="7">
    <source>
        <dbReference type="EMBL" id="KAI9196340.1"/>
    </source>
</evidence>
<keyword evidence="1" id="KW-0479">Metal-binding</keyword>